<name>G0MC79_CAEBE</name>
<dbReference type="EMBL" id="GL379789">
    <property type="protein sequence ID" value="EGT45780.1"/>
    <property type="molecule type" value="Genomic_DNA"/>
</dbReference>
<protein>
    <submittedName>
        <fullName evidence="2">Uncharacterized protein</fullName>
    </submittedName>
</protein>
<keyword evidence="1" id="KW-0812">Transmembrane</keyword>
<evidence type="ECO:0000313" key="2">
    <source>
        <dbReference type="EMBL" id="EGT45780.1"/>
    </source>
</evidence>
<feature type="transmembrane region" description="Helical" evidence="1">
    <location>
        <begin position="12"/>
        <end position="40"/>
    </location>
</feature>
<reference evidence="3" key="1">
    <citation type="submission" date="2011-07" db="EMBL/GenBank/DDBJ databases">
        <authorList>
            <consortium name="Caenorhabditis brenneri Sequencing and Analysis Consortium"/>
            <person name="Wilson R.K."/>
        </authorList>
    </citation>
    <scope>NUCLEOTIDE SEQUENCE [LARGE SCALE GENOMIC DNA]</scope>
    <source>
        <strain evidence="3">PB2801</strain>
    </source>
</reference>
<evidence type="ECO:0000256" key="1">
    <source>
        <dbReference type="SAM" id="Phobius"/>
    </source>
</evidence>
<keyword evidence="1" id="KW-1133">Transmembrane helix</keyword>
<keyword evidence="3" id="KW-1185">Reference proteome</keyword>
<feature type="transmembrane region" description="Helical" evidence="1">
    <location>
        <begin position="61"/>
        <end position="81"/>
    </location>
</feature>
<feature type="transmembrane region" description="Helical" evidence="1">
    <location>
        <begin position="93"/>
        <end position="113"/>
    </location>
</feature>
<evidence type="ECO:0000313" key="3">
    <source>
        <dbReference type="Proteomes" id="UP000008068"/>
    </source>
</evidence>
<accession>G0MC79</accession>
<organism evidence="3">
    <name type="scientific">Caenorhabditis brenneri</name>
    <name type="common">Nematode worm</name>
    <dbReference type="NCBI Taxonomy" id="135651"/>
    <lineage>
        <taxon>Eukaryota</taxon>
        <taxon>Metazoa</taxon>
        <taxon>Ecdysozoa</taxon>
        <taxon>Nematoda</taxon>
        <taxon>Chromadorea</taxon>
        <taxon>Rhabditida</taxon>
        <taxon>Rhabditina</taxon>
        <taxon>Rhabditomorpha</taxon>
        <taxon>Rhabditoidea</taxon>
        <taxon>Rhabditidae</taxon>
        <taxon>Peloderinae</taxon>
        <taxon>Caenorhabditis</taxon>
    </lineage>
</organism>
<proteinExistence type="predicted"/>
<keyword evidence="1" id="KW-0472">Membrane</keyword>
<feature type="transmembrane region" description="Helical" evidence="1">
    <location>
        <begin position="144"/>
        <end position="163"/>
    </location>
</feature>
<gene>
    <name evidence="2" type="ORF">CAEBREN_25558</name>
</gene>
<dbReference type="AlphaFoldDB" id="G0MC79"/>
<dbReference type="InParanoid" id="G0MC79"/>
<sequence length="213" mass="24923">MFFQGSIQLSILIIQYIIITFGKIIALLLGVILIFLRYLWENEVIILSVFNKEIRLDLIEISFFTCTVTCALIYFLSLKIGKKAKVDRKTISVFVHFIVFVWFYTVCLMAVFTNKNKFKAFLISTTFKLWLFNFTFWFSPEVDMFISDIYYFPFLWIISAHICGSKRIQKLIRDSEKSESQAFQMAQIPVTKKVDNEKTTISYLSLADISIVV</sequence>
<dbReference type="Proteomes" id="UP000008068">
    <property type="component" value="Unassembled WGS sequence"/>
</dbReference>
<dbReference type="HOGENOM" id="CLU_1295409_0_0_1"/>